<evidence type="ECO:0000313" key="3">
    <source>
        <dbReference type="Proteomes" id="UP000237061"/>
    </source>
</evidence>
<reference evidence="2 3" key="1">
    <citation type="submission" date="2018-01" db="EMBL/GenBank/DDBJ databases">
        <title>Arthrobacter sp. nov., from glaciers in China.</title>
        <authorList>
            <person name="Liu Q."/>
            <person name="Xin Y.-H."/>
        </authorList>
    </citation>
    <scope>NUCLEOTIDE SEQUENCE [LARGE SCALE GENOMIC DNA]</scope>
    <source>
        <strain evidence="2 3">HLT2-12-2</strain>
    </source>
</reference>
<dbReference type="InterPro" id="IPR029058">
    <property type="entry name" value="AB_hydrolase_fold"/>
</dbReference>
<dbReference type="SUPFAM" id="SSF53474">
    <property type="entry name" value="alpha/beta-Hydrolases"/>
    <property type="match status" value="1"/>
</dbReference>
<dbReference type="GO" id="GO:0016787">
    <property type="term" value="F:hydrolase activity"/>
    <property type="evidence" value="ECO:0007669"/>
    <property type="project" value="UniProtKB-KW"/>
</dbReference>
<feature type="domain" description="AB hydrolase-1" evidence="1">
    <location>
        <begin position="26"/>
        <end position="262"/>
    </location>
</feature>
<evidence type="ECO:0000259" key="1">
    <source>
        <dbReference type="Pfam" id="PF12697"/>
    </source>
</evidence>
<dbReference type="Proteomes" id="UP000237061">
    <property type="component" value="Unassembled WGS sequence"/>
</dbReference>
<organism evidence="2 3">
    <name type="scientific">Arthrobacter glacialis</name>
    <dbReference type="NCBI Taxonomy" id="1664"/>
    <lineage>
        <taxon>Bacteria</taxon>
        <taxon>Bacillati</taxon>
        <taxon>Actinomycetota</taxon>
        <taxon>Actinomycetes</taxon>
        <taxon>Micrococcales</taxon>
        <taxon>Micrococcaceae</taxon>
        <taxon>Arthrobacter</taxon>
    </lineage>
</organism>
<gene>
    <name evidence="2" type="ORF">CVS27_13540</name>
</gene>
<name>A0A2S3ZUF6_ARTGL</name>
<protein>
    <submittedName>
        <fullName evidence="2">Alpha/beta hydrolase</fullName>
    </submittedName>
</protein>
<dbReference type="Pfam" id="PF12697">
    <property type="entry name" value="Abhydrolase_6"/>
    <property type="match status" value="1"/>
</dbReference>
<dbReference type="AlphaFoldDB" id="A0A2S3ZUF6"/>
<accession>A0A2S3ZUF6</accession>
<evidence type="ECO:0000313" key="2">
    <source>
        <dbReference type="EMBL" id="POH72886.1"/>
    </source>
</evidence>
<sequence>MGMIHYTPSGVRLTEHIRRPGNLNWLFLPGGPGIGSESLTGLVDLLEVPGTSWLVDLPGDGSNVEGPGILDDPFRHWPNVLTEAAGTVANPVFVGHSTGGMYLLATAELEQLLVGLVLISTAPDASWLPAFTTMTEQNPLPQVELTTARYESEPTNENLAAVAVASTPWNFGTTTLETGAKFLATMPYNGAAVAWSEENFDHDYEYAWWPTLIPTLIVSGSEDRIVTQELWNDKRFTGNNIHHARIERGAHFPWFENPAAVKATFEKYSESLARAMLESPY</sequence>
<proteinExistence type="predicted"/>
<dbReference type="Gene3D" id="3.40.50.1820">
    <property type="entry name" value="alpha/beta hydrolase"/>
    <property type="match status" value="1"/>
</dbReference>
<keyword evidence="2" id="KW-0378">Hydrolase</keyword>
<dbReference type="InterPro" id="IPR000073">
    <property type="entry name" value="AB_hydrolase_1"/>
</dbReference>
<dbReference type="EMBL" id="PPXC01000010">
    <property type="protein sequence ID" value="POH72886.1"/>
    <property type="molecule type" value="Genomic_DNA"/>
</dbReference>
<keyword evidence="3" id="KW-1185">Reference proteome</keyword>
<comment type="caution">
    <text evidence="2">The sequence shown here is derived from an EMBL/GenBank/DDBJ whole genome shotgun (WGS) entry which is preliminary data.</text>
</comment>